<proteinExistence type="predicted"/>
<comment type="caution">
    <text evidence="1">The sequence shown here is derived from an EMBL/GenBank/DDBJ whole genome shotgun (WGS) entry which is preliminary data.</text>
</comment>
<evidence type="ECO:0000313" key="2">
    <source>
        <dbReference type="Proteomes" id="UP001062846"/>
    </source>
</evidence>
<accession>A0ACC0NZS8</accession>
<protein>
    <submittedName>
        <fullName evidence="1">Uncharacterized protein</fullName>
    </submittedName>
</protein>
<sequence>MSVCGHVAVQASLCVLFQHRPHRRVRPYVRSVIQLTSVLAAAIFGDNWMKQPWIKFDHLRYFLVLSILLVAGTVDLHALAQLMHAAADVSLADVLEGALMQAVMLRLSLADKGYAYVAAFISCGGIIFYRCWTYSDPYYDSIAHWNSESSNSTKSSGKVGHSC</sequence>
<organism evidence="1 2">
    <name type="scientific">Rhododendron molle</name>
    <name type="common">Chinese azalea</name>
    <name type="synonym">Azalea mollis</name>
    <dbReference type="NCBI Taxonomy" id="49168"/>
    <lineage>
        <taxon>Eukaryota</taxon>
        <taxon>Viridiplantae</taxon>
        <taxon>Streptophyta</taxon>
        <taxon>Embryophyta</taxon>
        <taxon>Tracheophyta</taxon>
        <taxon>Spermatophyta</taxon>
        <taxon>Magnoliopsida</taxon>
        <taxon>eudicotyledons</taxon>
        <taxon>Gunneridae</taxon>
        <taxon>Pentapetalae</taxon>
        <taxon>asterids</taxon>
        <taxon>Ericales</taxon>
        <taxon>Ericaceae</taxon>
        <taxon>Ericoideae</taxon>
        <taxon>Rhodoreae</taxon>
        <taxon>Rhododendron</taxon>
    </lineage>
</organism>
<dbReference type="EMBL" id="CM046391">
    <property type="protein sequence ID" value="KAI8558873.1"/>
    <property type="molecule type" value="Genomic_DNA"/>
</dbReference>
<name>A0ACC0NZS8_RHOML</name>
<gene>
    <name evidence="1" type="ORF">RHMOL_Rhmol04G0130000</name>
</gene>
<reference evidence="1" key="1">
    <citation type="submission" date="2022-02" db="EMBL/GenBank/DDBJ databases">
        <title>Plant Genome Project.</title>
        <authorList>
            <person name="Zhang R.-G."/>
        </authorList>
    </citation>
    <scope>NUCLEOTIDE SEQUENCE</scope>
    <source>
        <strain evidence="1">AT1</strain>
    </source>
</reference>
<keyword evidence="2" id="KW-1185">Reference proteome</keyword>
<evidence type="ECO:0000313" key="1">
    <source>
        <dbReference type="EMBL" id="KAI8558873.1"/>
    </source>
</evidence>
<dbReference type="Proteomes" id="UP001062846">
    <property type="component" value="Chromosome 4"/>
</dbReference>